<reference evidence="2 3" key="1">
    <citation type="submission" date="2011-08" db="EMBL/GenBank/DDBJ databases">
        <authorList>
            <person name="Weinstock G."/>
            <person name="Sodergren E."/>
            <person name="Clifton S."/>
            <person name="Fulton L."/>
            <person name="Fulton B."/>
            <person name="Courtney L."/>
            <person name="Fronick C."/>
            <person name="Harrison M."/>
            <person name="Strong C."/>
            <person name="Farmer C."/>
            <person name="Delahaunty K."/>
            <person name="Markovic C."/>
            <person name="Hall O."/>
            <person name="Minx P."/>
            <person name="Tomlinson C."/>
            <person name="Mitreva M."/>
            <person name="Hou S."/>
            <person name="Chen J."/>
            <person name="Wollam A."/>
            <person name="Pepin K.H."/>
            <person name="Johnson M."/>
            <person name="Bhonagiri V."/>
            <person name="Zhang X."/>
            <person name="Suruliraj S."/>
            <person name="Warren W."/>
            <person name="Chinwalla A."/>
            <person name="Mardis E.R."/>
            <person name="Wilson R.K."/>
        </authorList>
    </citation>
    <scope>NUCLEOTIDE SEQUENCE [LARGE SCALE GENOMIC DNA]</scope>
    <source>
        <strain evidence="2 3">DSM 18206</strain>
    </source>
</reference>
<dbReference type="Proteomes" id="UP000004407">
    <property type="component" value="Unassembled WGS sequence"/>
</dbReference>
<dbReference type="HOGENOM" id="CLU_1045299_0_0_10"/>
<gene>
    <name evidence="2" type="ORF">HMPREF0673_02717</name>
</gene>
<name>G6B1E6_9BACT</name>
<dbReference type="GeneID" id="78338116"/>
<dbReference type="PATRIC" id="fig|1002367.3.peg.2190"/>
<protein>
    <submittedName>
        <fullName evidence="2">Uncharacterized protein</fullName>
    </submittedName>
</protein>
<feature type="compositionally biased region" description="Polar residues" evidence="1">
    <location>
        <begin position="112"/>
        <end position="127"/>
    </location>
</feature>
<accession>G6B1E6</accession>
<evidence type="ECO:0000256" key="1">
    <source>
        <dbReference type="SAM" id="MobiDB-lite"/>
    </source>
</evidence>
<feature type="compositionally biased region" description="Low complexity" evidence="1">
    <location>
        <begin position="77"/>
        <end position="107"/>
    </location>
</feature>
<sequence length="266" mass="27582">METQTLKINENSKENLKKGAALAGAAMAGAGVMVTADIIRGEEDIDIVDSIEDNPTAPIAEETNDNDATTQATNTHNAAQDNAASATTQTAEPAATASTTEPQPQATVEEPAQTNVPSANEASTNEVNAEVNVDDIPDVDPTLVAQNLTDDVIMVDPTDIDMENMDIAAVGTVETVDGEVLTAAQIVGDNGESLYMVDVNGNGSYDVVTDDTGNVLAEVPSTLTVSDTESIIGTNNDDYGYLAQNDSDDTTDAVVDNAMDDVVDLG</sequence>
<proteinExistence type="predicted"/>
<feature type="region of interest" description="Disordered" evidence="1">
    <location>
        <begin position="77"/>
        <end position="135"/>
    </location>
</feature>
<dbReference type="RefSeq" id="WP_007902746.1">
    <property type="nucleotide sequence ID" value="NZ_JH379469.1"/>
</dbReference>
<comment type="caution">
    <text evidence="2">The sequence shown here is derived from an EMBL/GenBank/DDBJ whole genome shotgun (WGS) entry which is preliminary data.</text>
</comment>
<organism evidence="2 3">
    <name type="scientific">Leyella stercorea DSM 18206</name>
    <dbReference type="NCBI Taxonomy" id="1002367"/>
    <lineage>
        <taxon>Bacteria</taxon>
        <taxon>Pseudomonadati</taxon>
        <taxon>Bacteroidota</taxon>
        <taxon>Bacteroidia</taxon>
        <taxon>Bacteroidales</taxon>
        <taxon>Prevotellaceae</taxon>
        <taxon>Leyella</taxon>
    </lineage>
</organism>
<evidence type="ECO:0000313" key="3">
    <source>
        <dbReference type="Proteomes" id="UP000004407"/>
    </source>
</evidence>
<evidence type="ECO:0000313" key="2">
    <source>
        <dbReference type="EMBL" id="EHJ36455.1"/>
    </source>
</evidence>
<dbReference type="AlphaFoldDB" id="G6B1E6"/>
<dbReference type="EMBL" id="AFZZ01000243">
    <property type="protein sequence ID" value="EHJ36455.1"/>
    <property type="molecule type" value="Genomic_DNA"/>
</dbReference>